<evidence type="ECO:0000313" key="7">
    <source>
        <dbReference type="EMBL" id="PIQ87293.1"/>
    </source>
</evidence>
<dbReference type="HAMAP" id="MF_00340">
    <property type="entry name" value="Ribosomal_bL32"/>
    <property type="match status" value="1"/>
</dbReference>
<dbReference type="SUPFAM" id="SSF57829">
    <property type="entry name" value="Zn-binding ribosomal proteins"/>
    <property type="match status" value="1"/>
</dbReference>
<keyword evidence="2 5" id="KW-0689">Ribosomal protein</keyword>
<evidence type="ECO:0000256" key="5">
    <source>
        <dbReference type="HAMAP-Rule" id="MF_00340"/>
    </source>
</evidence>
<dbReference type="GO" id="GO:0003735">
    <property type="term" value="F:structural constituent of ribosome"/>
    <property type="evidence" value="ECO:0007669"/>
    <property type="project" value="InterPro"/>
</dbReference>
<evidence type="ECO:0000256" key="6">
    <source>
        <dbReference type="SAM" id="MobiDB-lite"/>
    </source>
</evidence>
<dbReference type="PANTHER" id="PTHR35534">
    <property type="entry name" value="50S RIBOSOMAL PROTEIN L32"/>
    <property type="match status" value="1"/>
</dbReference>
<dbReference type="NCBIfam" id="TIGR01031">
    <property type="entry name" value="rpmF_bact"/>
    <property type="match status" value="1"/>
</dbReference>
<dbReference type="Proteomes" id="UP000230859">
    <property type="component" value="Unassembled WGS sequence"/>
</dbReference>
<comment type="similarity">
    <text evidence="1 5">Belongs to the bacterial ribosomal protein bL32 family.</text>
</comment>
<dbReference type="PANTHER" id="PTHR35534:SF1">
    <property type="entry name" value="LARGE RIBOSOMAL SUBUNIT PROTEIN BL32"/>
    <property type="match status" value="1"/>
</dbReference>
<evidence type="ECO:0000256" key="1">
    <source>
        <dbReference type="ARBA" id="ARBA00008560"/>
    </source>
</evidence>
<sequence>MAHPKRRHSNERSSLRRSHDAVHAKSLSKCSNCGAMIAPHRICPACGYYKGRQVVTIKMKSKSEK</sequence>
<proteinExistence type="inferred from homology"/>
<gene>
    <name evidence="5" type="primary">rpmF</name>
    <name evidence="7" type="ORF">COV74_01860</name>
</gene>
<evidence type="ECO:0000256" key="2">
    <source>
        <dbReference type="ARBA" id="ARBA00022980"/>
    </source>
</evidence>
<feature type="compositionally biased region" description="Basic and acidic residues" evidence="6">
    <location>
        <begin position="10"/>
        <end position="23"/>
    </location>
</feature>
<dbReference type="InterPro" id="IPR044957">
    <property type="entry name" value="Ribosomal_bL32_bact"/>
</dbReference>
<evidence type="ECO:0000256" key="4">
    <source>
        <dbReference type="ARBA" id="ARBA00035178"/>
    </source>
</evidence>
<evidence type="ECO:0000313" key="8">
    <source>
        <dbReference type="Proteomes" id="UP000230859"/>
    </source>
</evidence>
<feature type="region of interest" description="Disordered" evidence="6">
    <location>
        <begin position="1"/>
        <end position="23"/>
    </location>
</feature>
<accession>A0A2H0LS87</accession>
<name>A0A2H0LS87_9BACT</name>
<reference evidence="7 8" key="1">
    <citation type="submission" date="2017-09" db="EMBL/GenBank/DDBJ databases">
        <title>Depth-based differentiation of microbial function through sediment-hosted aquifers and enrichment of novel symbionts in the deep terrestrial subsurface.</title>
        <authorList>
            <person name="Probst A.J."/>
            <person name="Ladd B."/>
            <person name="Jarett J.K."/>
            <person name="Geller-Mcgrath D.E."/>
            <person name="Sieber C.M."/>
            <person name="Emerson J.B."/>
            <person name="Anantharaman K."/>
            <person name="Thomas B.C."/>
            <person name="Malmstrom R."/>
            <person name="Stieglmeier M."/>
            <person name="Klingl A."/>
            <person name="Woyke T."/>
            <person name="Ryan C.M."/>
            <person name="Banfield J.F."/>
        </authorList>
    </citation>
    <scope>NUCLEOTIDE SEQUENCE [LARGE SCALE GENOMIC DNA]</scope>
    <source>
        <strain evidence="7">CG11_big_fil_rev_8_21_14_0_20_45_26</strain>
    </source>
</reference>
<protein>
    <recommendedName>
        <fullName evidence="4 5">Large ribosomal subunit protein bL32</fullName>
    </recommendedName>
</protein>
<dbReference type="GO" id="GO:0006412">
    <property type="term" value="P:translation"/>
    <property type="evidence" value="ECO:0007669"/>
    <property type="project" value="UniProtKB-UniRule"/>
</dbReference>
<organism evidence="7 8">
    <name type="scientific">Candidatus Abzuiibacterium crystallinum</name>
    <dbReference type="NCBI Taxonomy" id="1974748"/>
    <lineage>
        <taxon>Bacteria</taxon>
        <taxon>Pseudomonadati</taxon>
        <taxon>Candidatus Omnitrophota</taxon>
        <taxon>Candidatus Abzuiibacterium</taxon>
    </lineage>
</organism>
<comment type="caution">
    <text evidence="7">The sequence shown here is derived from an EMBL/GenBank/DDBJ whole genome shotgun (WGS) entry which is preliminary data.</text>
</comment>
<keyword evidence="3 5" id="KW-0687">Ribonucleoprotein</keyword>
<dbReference type="GO" id="GO:0015934">
    <property type="term" value="C:large ribosomal subunit"/>
    <property type="evidence" value="ECO:0007669"/>
    <property type="project" value="InterPro"/>
</dbReference>
<dbReference type="AlphaFoldDB" id="A0A2H0LS87"/>
<dbReference type="Pfam" id="PF01783">
    <property type="entry name" value="Ribosomal_L32p"/>
    <property type="match status" value="1"/>
</dbReference>
<evidence type="ECO:0000256" key="3">
    <source>
        <dbReference type="ARBA" id="ARBA00023274"/>
    </source>
</evidence>
<dbReference type="InterPro" id="IPR002677">
    <property type="entry name" value="Ribosomal_bL32"/>
</dbReference>
<dbReference type="EMBL" id="PCVY01000016">
    <property type="protein sequence ID" value="PIQ87293.1"/>
    <property type="molecule type" value="Genomic_DNA"/>
</dbReference>
<dbReference type="InterPro" id="IPR011332">
    <property type="entry name" value="Ribosomal_zn-bd"/>
</dbReference>